<dbReference type="Pfam" id="PF13912">
    <property type="entry name" value="zf-C2H2_6"/>
    <property type="match status" value="2"/>
</dbReference>
<feature type="domain" description="C2H2-type" evidence="8">
    <location>
        <begin position="153"/>
        <end position="180"/>
    </location>
</feature>
<dbReference type="GO" id="GO:0003700">
    <property type="term" value="F:DNA-binding transcription factor activity"/>
    <property type="evidence" value="ECO:0007669"/>
    <property type="project" value="InterPro"/>
</dbReference>
<feature type="domain" description="C2H2-type" evidence="8">
    <location>
        <begin position="294"/>
        <end position="321"/>
    </location>
</feature>
<dbReference type="AlphaFoldDB" id="A0A8D8FP17"/>
<dbReference type="SMART" id="SM00355">
    <property type="entry name" value="ZnF_C2H2"/>
    <property type="match status" value="9"/>
</dbReference>
<feature type="domain" description="C2H2-type" evidence="8">
    <location>
        <begin position="356"/>
        <end position="384"/>
    </location>
</feature>
<dbReference type="Pfam" id="PF00096">
    <property type="entry name" value="zf-C2H2"/>
    <property type="match status" value="3"/>
</dbReference>
<dbReference type="PANTHER" id="PTHR23225">
    <property type="entry name" value="ZINC FINGER PROTEIN"/>
    <property type="match status" value="1"/>
</dbReference>
<dbReference type="Gene3D" id="3.30.160.60">
    <property type="entry name" value="Classic Zinc Finger"/>
    <property type="match status" value="6"/>
</dbReference>
<dbReference type="FunFam" id="3.30.160.60:FF:000145">
    <property type="entry name" value="Zinc finger protein 574"/>
    <property type="match status" value="1"/>
</dbReference>
<evidence type="ECO:0000256" key="3">
    <source>
        <dbReference type="ARBA" id="ARBA00022737"/>
    </source>
</evidence>
<keyword evidence="6" id="KW-0539">Nucleus</keyword>
<evidence type="ECO:0000256" key="6">
    <source>
        <dbReference type="ARBA" id="ARBA00023242"/>
    </source>
</evidence>
<comment type="subcellular location">
    <subcellularLocation>
        <location evidence="1">Nucleus</location>
    </subcellularLocation>
</comment>
<evidence type="ECO:0000256" key="5">
    <source>
        <dbReference type="ARBA" id="ARBA00022833"/>
    </source>
</evidence>
<dbReference type="InterPro" id="IPR036236">
    <property type="entry name" value="Znf_C2H2_sf"/>
</dbReference>
<organism evidence="9">
    <name type="scientific">Culex pipiens</name>
    <name type="common">House mosquito</name>
    <dbReference type="NCBI Taxonomy" id="7175"/>
    <lineage>
        <taxon>Eukaryota</taxon>
        <taxon>Metazoa</taxon>
        <taxon>Ecdysozoa</taxon>
        <taxon>Arthropoda</taxon>
        <taxon>Hexapoda</taxon>
        <taxon>Insecta</taxon>
        <taxon>Pterygota</taxon>
        <taxon>Neoptera</taxon>
        <taxon>Endopterygota</taxon>
        <taxon>Diptera</taxon>
        <taxon>Nematocera</taxon>
        <taxon>Culicoidea</taxon>
        <taxon>Culicidae</taxon>
        <taxon>Culicinae</taxon>
        <taxon>Culicini</taxon>
        <taxon>Culex</taxon>
        <taxon>Culex</taxon>
    </lineage>
</organism>
<feature type="domain" description="C2H2-type" evidence="8">
    <location>
        <begin position="384"/>
        <end position="411"/>
    </location>
</feature>
<dbReference type="PROSITE" id="PS00028">
    <property type="entry name" value="ZINC_FINGER_C2H2_1"/>
    <property type="match status" value="7"/>
</dbReference>
<dbReference type="EMBL" id="HBUE01080762">
    <property type="protein sequence ID" value="CAG6477403.1"/>
    <property type="molecule type" value="Transcribed_RNA"/>
</dbReference>
<keyword evidence="2" id="KW-0479">Metal-binding</keyword>
<dbReference type="InterPro" id="IPR013087">
    <property type="entry name" value="Znf_C2H2_type"/>
</dbReference>
<dbReference type="EMBL" id="HBUE01237198">
    <property type="protein sequence ID" value="CAG6547586.1"/>
    <property type="molecule type" value="Transcribed_RNA"/>
</dbReference>
<keyword evidence="3" id="KW-0677">Repeat</keyword>
<dbReference type="InterPro" id="IPR039970">
    <property type="entry name" value="TF_Grauzone"/>
</dbReference>
<accession>A0A8D8FP17</accession>
<dbReference type="GO" id="GO:0008270">
    <property type="term" value="F:zinc ion binding"/>
    <property type="evidence" value="ECO:0007669"/>
    <property type="project" value="UniProtKB-KW"/>
</dbReference>
<dbReference type="PROSITE" id="PS50157">
    <property type="entry name" value="ZINC_FINGER_C2H2_2"/>
    <property type="match status" value="6"/>
</dbReference>
<dbReference type="GO" id="GO:0005634">
    <property type="term" value="C:nucleus"/>
    <property type="evidence" value="ECO:0007669"/>
    <property type="project" value="UniProtKB-SubCell"/>
</dbReference>
<reference evidence="9" key="1">
    <citation type="submission" date="2021-05" db="EMBL/GenBank/DDBJ databases">
        <authorList>
            <person name="Alioto T."/>
            <person name="Alioto T."/>
            <person name="Gomez Garrido J."/>
        </authorList>
    </citation>
    <scope>NUCLEOTIDE SEQUENCE</scope>
</reference>
<evidence type="ECO:0000256" key="1">
    <source>
        <dbReference type="ARBA" id="ARBA00004123"/>
    </source>
</evidence>
<evidence type="ECO:0000256" key="4">
    <source>
        <dbReference type="ARBA" id="ARBA00022771"/>
    </source>
</evidence>
<evidence type="ECO:0000313" key="9">
    <source>
        <dbReference type="EMBL" id="CAG6477403.1"/>
    </source>
</evidence>
<name>A0A8D8FP17_CULPI</name>
<dbReference type="PANTHER" id="PTHR23225:SF2">
    <property type="entry name" value="AT09679P-RELATED"/>
    <property type="match status" value="1"/>
</dbReference>
<feature type="domain" description="C2H2-type" evidence="8">
    <location>
        <begin position="239"/>
        <end position="261"/>
    </location>
</feature>
<dbReference type="Gene3D" id="3.40.1800.20">
    <property type="match status" value="1"/>
</dbReference>
<sequence>MQLNDCCLCLNTFTESSLPIDKPDLKSQMDKVFYFSVELDEGQLRNVCHNCSHKIAEFYDYSEKVRVNLGKLSGSVSIEAVKIEPAELDIGEEANVEDSVGVKEELLDSDSDKEELIAEAPPTVKKPKKKLINIKPKEQLAEENKKLNEFFQMRCDMCEETAESFNALKSHFRSHHGRHGYIVCCKKKLSKRTHLLEHREWHLNPKAFRCELCNKNYKNKFFLSVHQLKVHGTDEDRPFKCDQCPQTYVKSYQLRLHLVNHEKVECPICHRVLANKTTLSSHMTNAHSDIDRRMICETCGQGFLSKTTLERHVKAHAGIEVIKRVQCQICQKWLRGEIVLSRHIAYVHGDRGQMHVSCDVCQQVYPSPRALASHKRTVHVPERFECEFCGKKFKQQVNLREHRTQHTGERLYACEHCDATMNSRAHFAVHIKKHHPVEWAAKKQGVGG</sequence>
<proteinExistence type="predicted"/>
<dbReference type="SMART" id="SM00868">
    <property type="entry name" value="zf-AD"/>
    <property type="match status" value="1"/>
</dbReference>
<feature type="domain" description="C2H2-type" evidence="8">
    <location>
        <begin position="208"/>
        <end position="236"/>
    </location>
</feature>
<dbReference type="InterPro" id="IPR012934">
    <property type="entry name" value="Znf_AD"/>
</dbReference>
<keyword evidence="5" id="KW-0862">Zinc</keyword>
<dbReference type="SUPFAM" id="SSF57667">
    <property type="entry name" value="beta-beta-alpha zinc fingers"/>
    <property type="match status" value="4"/>
</dbReference>
<dbReference type="EMBL" id="HBUE01344129">
    <property type="protein sequence ID" value="CAG6599790.1"/>
    <property type="molecule type" value="Transcribed_RNA"/>
</dbReference>
<protein>
    <submittedName>
        <fullName evidence="9">Transcription factor grauzone</fullName>
    </submittedName>
</protein>
<evidence type="ECO:0000256" key="2">
    <source>
        <dbReference type="ARBA" id="ARBA00022723"/>
    </source>
</evidence>
<evidence type="ECO:0000259" key="8">
    <source>
        <dbReference type="PROSITE" id="PS50157"/>
    </source>
</evidence>
<keyword evidence="4 7" id="KW-0863">Zinc-finger</keyword>
<evidence type="ECO:0000256" key="7">
    <source>
        <dbReference type="PROSITE-ProRule" id="PRU00042"/>
    </source>
</evidence>